<feature type="compositionally biased region" description="Gly residues" evidence="1">
    <location>
        <begin position="1046"/>
        <end position="1058"/>
    </location>
</feature>
<feature type="region of interest" description="Disordered" evidence="1">
    <location>
        <begin position="1"/>
        <end position="54"/>
    </location>
</feature>
<dbReference type="RefSeq" id="XP_018076620.1">
    <property type="nucleotide sequence ID" value="XM_018206518.1"/>
</dbReference>
<feature type="compositionally biased region" description="Polar residues" evidence="1">
    <location>
        <begin position="985"/>
        <end position="996"/>
    </location>
</feature>
<keyword evidence="3" id="KW-1185">Reference proteome</keyword>
<feature type="region of interest" description="Disordered" evidence="1">
    <location>
        <begin position="540"/>
        <end position="626"/>
    </location>
</feature>
<dbReference type="KEGG" id="psco:LY89DRAFT_291737"/>
<dbReference type="EMBL" id="KQ947406">
    <property type="protein sequence ID" value="KUJ22265.1"/>
    <property type="molecule type" value="Genomic_DNA"/>
</dbReference>
<proteinExistence type="predicted"/>
<feature type="region of interest" description="Disordered" evidence="1">
    <location>
        <begin position="133"/>
        <end position="152"/>
    </location>
</feature>
<feature type="compositionally biased region" description="Pro residues" evidence="1">
    <location>
        <begin position="670"/>
        <end position="685"/>
    </location>
</feature>
<dbReference type="InParanoid" id="A0A194XPT2"/>
<feature type="region of interest" description="Disordered" evidence="1">
    <location>
        <begin position="366"/>
        <end position="444"/>
    </location>
</feature>
<feature type="compositionally biased region" description="Polar residues" evidence="1">
    <location>
        <begin position="409"/>
        <end position="419"/>
    </location>
</feature>
<dbReference type="OrthoDB" id="4156126at2759"/>
<sequence>MEALSPNARPSTRDRGFSDTFAARPRVFNERDPMRHGSSPVGRENRSPSNVPKGLETMLKTTTETGDIGMFSIKPSRVPNPSNTPRRIGTGLSEIDMQKTRQAFQPYGVPIVDDRRRLPSYARDNSSEALSMYETASQKSASRTFDDPDYRSYSMTQTYSSYTLSNHRSYTSLRSQPDGNGVIQRPRSPFAYPTRLKRPGFRPSSPALTDGGAVDYSRRVEIGRAPYGAGQSTSSPASLYAQKRRPPLSLRHEANRSTPSLLSQSSPPRRSSSPLVPRQNGLSGGDWQRRHVTASGNTSPARSTLSVASTVNLYATLPTSSATTTPGKLHPPSPLYYDYTEDFEVEVCAQPQVLDPPPQFRIEKTIPEDRPMSAEGPATGGSQHMFSNDTSRFQTIISSSSDRPDIEESQASKLDNSAQPEHVDAASFPDDEGHSQRTGEVNYDAEQRKKVIRLSGLGYGARELSCHVEEAFGLPSSSSFLVNSETRRSFDVLPISSEKDQPRRTSRESQCLPPSGRARARSSGFNSINTGLTELTELIQGTNKPHENKQDGIFAPPGRTPMTSPTIPEKSKLRDASAGDSGKPSAPSFAQQRGRELQMLAQRQPIKRNNQRARRVDPPQVAKDVPNFSHQIPQKAISRPESPMLAPKPISPARQLKLKNSIPRLMKALPPVPSEPAQSSPPPPGHSHSHTEESPSLFTSLVADLPRKSSIDTAQHEGIAHNLGKKLPSVHEEQVEIRAKPEIASNTDTKDDIEQNANKNSAPKLKLKGISNTALRSLSPLSSQPWNLENNDSWLNENLNARLQSSHLNDKPTISKQPKFRLRVIRASNSTQGTVRVTRDNENAEPSNGIHLQNPKDLFTPSPGIDNLFRNFGRHLHSRKTSANSNYHSEESEPMFAGTTTSSPANENRDEDGYSLRGPPMSVGGVFEARSVFSDDSSQAHGSHSLRKRISNLRARIAVPYTAKVGAQSYDDITWKDRHAPQIVPQPTNQSDSNLPANRRSSDIKPMRRFAEKLHRQRLKAKVRSWIQGARSVIARVRPRHSRSGSGSGSGSRGGRLQ</sequence>
<feature type="compositionally biased region" description="Polar residues" evidence="1">
    <location>
        <begin position="133"/>
        <end position="143"/>
    </location>
</feature>
<feature type="region of interest" description="Disordered" evidence="1">
    <location>
        <begin position="979"/>
        <end position="1006"/>
    </location>
</feature>
<evidence type="ECO:0000256" key="1">
    <source>
        <dbReference type="SAM" id="MobiDB-lite"/>
    </source>
</evidence>
<dbReference type="Proteomes" id="UP000070700">
    <property type="component" value="Unassembled WGS sequence"/>
</dbReference>
<feature type="region of interest" description="Disordered" evidence="1">
    <location>
        <begin position="225"/>
        <end position="305"/>
    </location>
</feature>
<feature type="region of interest" description="Disordered" evidence="1">
    <location>
        <begin position="663"/>
        <end position="696"/>
    </location>
</feature>
<reference evidence="2 3" key="1">
    <citation type="submission" date="2015-10" db="EMBL/GenBank/DDBJ databases">
        <title>Full genome of DAOMC 229536 Phialocephala scopiformis, a fungal endophyte of spruce producing the potent anti-insectan compound rugulosin.</title>
        <authorList>
            <consortium name="DOE Joint Genome Institute"/>
            <person name="Walker A.K."/>
            <person name="Frasz S.L."/>
            <person name="Seifert K.A."/>
            <person name="Miller J.D."/>
            <person name="Mondo S.J."/>
            <person name="Labutti K."/>
            <person name="Lipzen A."/>
            <person name="Dockter R."/>
            <person name="Kennedy M."/>
            <person name="Grigoriev I.V."/>
            <person name="Spatafora J.W."/>
        </authorList>
    </citation>
    <scope>NUCLEOTIDE SEQUENCE [LARGE SCALE GENOMIC DNA]</scope>
    <source>
        <strain evidence="2 3">CBS 120377</strain>
    </source>
</reference>
<feature type="compositionally biased region" description="Polar residues" evidence="1">
    <location>
        <begin position="380"/>
        <end position="401"/>
    </location>
</feature>
<evidence type="ECO:0000313" key="2">
    <source>
        <dbReference type="EMBL" id="KUJ22265.1"/>
    </source>
</evidence>
<name>A0A194XPT2_MOLSC</name>
<organism evidence="2 3">
    <name type="scientific">Mollisia scopiformis</name>
    <name type="common">Conifer needle endophyte fungus</name>
    <name type="synonym">Phialocephala scopiformis</name>
    <dbReference type="NCBI Taxonomy" id="149040"/>
    <lineage>
        <taxon>Eukaryota</taxon>
        <taxon>Fungi</taxon>
        <taxon>Dikarya</taxon>
        <taxon>Ascomycota</taxon>
        <taxon>Pezizomycotina</taxon>
        <taxon>Leotiomycetes</taxon>
        <taxon>Helotiales</taxon>
        <taxon>Mollisiaceae</taxon>
        <taxon>Mollisia</taxon>
    </lineage>
</organism>
<accession>A0A194XPT2</accession>
<dbReference type="STRING" id="149040.A0A194XPT2"/>
<gene>
    <name evidence="2" type="ORF">LY89DRAFT_291737</name>
</gene>
<dbReference type="GeneID" id="28816244"/>
<evidence type="ECO:0000313" key="3">
    <source>
        <dbReference type="Proteomes" id="UP000070700"/>
    </source>
</evidence>
<feature type="region of interest" description="Disordered" evidence="1">
    <location>
        <begin position="1030"/>
        <end position="1058"/>
    </location>
</feature>
<feature type="region of interest" description="Disordered" evidence="1">
    <location>
        <begin position="880"/>
        <end position="916"/>
    </location>
</feature>
<feature type="compositionally biased region" description="Low complexity" evidence="1">
    <location>
        <begin position="256"/>
        <end position="278"/>
    </location>
</feature>
<feature type="region of interest" description="Disordered" evidence="1">
    <location>
        <begin position="492"/>
        <end position="527"/>
    </location>
</feature>
<feature type="region of interest" description="Disordered" evidence="1">
    <location>
        <begin position="170"/>
        <end position="213"/>
    </location>
</feature>
<dbReference type="AlphaFoldDB" id="A0A194XPT2"/>
<protein>
    <submittedName>
        <fullName evidence="2">Uncharacterized protein</fullName>
    </submittedName>
</protein>
<feature type="compositionally biased region" description="Basic and acidic residues" evidence="1">
    <location>
        <begin position="497"/>
        <end position="507"/>
    </location>
</feature>
<feature type="compositionally biased region" description="Polar residues" evidence="1">
    <location>
        <begin position="294"/>
        <end position="305"/>
    </location>
</feature>